<dbReference type="Gene3D" id="1.10.3210.10">
    <property type="entry name" value="Hypothetical protein af1432"/>
    <property type="match status" value="2"/>
</dbReference>
<feature type="transmembrane region" description="Helical" evidence="1">
    <location>
        <begin position="12"/>
        <end position="33"/>
    </location>
</feature>
<organism evidence="4 5">
    <name type="scientific">Parazoarcus communis</name>
    <dbReference type="NCBI Taxonomy" id="41977"/>
    <lineage>
        <taxon>Bacteria</taxon>
        <taxon>Pseudomonadati</taxon>
        <taxon>Pseudomonadota</taxon>
        <taxon>Betaproteobacteria</taxon>
        <taxon>Rhodocyclales</taxon>
        <taxon>Zoogloeaceae</taxon>
        <taxon>Parazoarcus</taxon>
    </lineage>
</organism>
<dbReference type="PROSITE" id="PS51832">
    <property type="entry name" value="HD_GYP"/>
    <property type="match status" value="1"/>
</dbReference>
<reference evidence="4 5" key="1">
    <citation type="submission" date="2017-06" db="EMBL/GenBank/DDBJ databases">
        <title>Azoarcus.</title>
        <authorList>
            <person name="Woo J.-H."/>
            <person name="Kim H.-S."/>
        </authorList>
    </citation>
    <scope>NUCLEOTIDE SEQUENCE [LARGE SCALE GENOMIC DNA]</scope>
    <source>
        <strain evidence="4 5">TSPY31</strain>
    </source>
</reference>
<dbReference type="GO" id="GO:0007165">
    <property type="term" value="P:signal transduction"/>
    <property type="evidence" value="ECO:0007669"/>
    <property type="project" value="InterPro"/>
</dbReference>
<name>A0A2U8GVU7_9RHOO</name>
<feature type="domain" description="HAMP" evidence="2">
    <location>
        <begin position="370"/>
        <end position="423"/>
    </location>
</feature>
<evidence type="ECO:0000256" key="1">
    <source>
        <dbReference type="SAM" id="Phobius"/>
    </source>
</evidence>
<keyword evidence="1" id="KW-1133">Transmembrane helix</keyword>
<accession>A0A2U8GVU7</accession>
<protein>
    <submittedName>
        <fullName evidence="4">Metal-dependent phosphohydrolase</fullName>
    </submittedName>
</protein>
<keyword evidence="5" id="KW-1185">Reference proteome</keyword>
<dbReference type="PANTHER" id="PTHR43155">
    <property type="entry name" value="CYCLIC DI-GMP PHOSPHODIESTERASE PA4108-RELATED"/>
    <property type="match status" value="1"/>
</dbReference>
<dbReference type="Gene3D" id="3.30.450.40">
    <property type="match status" value="1"/>
</dbReference>
<feature type="domain" description="HD-GYP" evidence="3">
    <location>
        <begin position="736"/>
        <end position="952"/>
    </location>
</feature>
<dbReference type="InterPro" id="IPR003607">
    <property type="entry name" value="HD/PDEase_dom"/>
</dbReference>
<keyword evidence="1" id="KW-0812">Transmembrane</keyword>
<evidence type="ECO:0000259" key="3">
    <source>
        <dbReference type="PROSITE" id="PS51832"/>
    </source>
</evidence>
<keyword evidence="4" id="KW-0378">Hydrolase</keyword>
<dbReference type="KEGG" id="acom:CEW83_17405"/>
<dbReference type="GO" id="GO:0008081">
    <property type="term" value="F:phosphoric diester hydrolase activity"/>
    <property type="evidence" value="ECO:0007669"/>
    <property type="project" value="UniProtKB-ARBA"/>
</dbReference>
<evidence type="ECO:0000313" key="4">
    <source>
        <dbReference type="EMBL" id="AWI77802.1"/>
    </source>
</evidence>
<gene>
    <name evidence="4" type="ORF">CEW83_17405</name>
</gene>
<evidence type="ECO:0000259" key="2">
    <source>
        <dbReference type="PROSITE" id="PS50885"/>
    </source>
</evidence>
<dbReference type="SMART" id="SM00471">
    <property type="entry name" value="HDc"/>
    <property type="match status" value="1"/>
</dbReference>
<sequence length="969" mass="106896">MTRNFPLHVHISTLFAVLIVLLGGVIGGLGYHFSHNMLETVADDLAQRITRETLGTLDGIFAPARMAIGLLAREPGLSASSLDARLASADFIRTALLHSTALSSLYVGYPNGDFLFMRRILNEAERVSLDAPEGTAFVIQSIEHGTPSKGEYRYLDAALNPLRIDDRPDYAAQYDPRRRPWFSDALASGGPVQTAPYVFYSNRKVGATLATPARVVDGAVIGADIQLATLSSNLAKLKVTPNSELALLDGEGFVVAYSGDRELTGEISTEHDEPGLIRVESFGVPALESVSSALSEVVGNTMLVRRTSIDSENWRVGIQRLPSAGPTLYLVTAAPESELLAAAFTIRNASAWITALVVLLSIPLTWALARALTGPLRVLVGEVEAIRHFNFSAPIMIRSFVTEVRALTVTIGDMKRTIQRFLDINTALAAEHDFDRLLPLLLSETLSAASADSGVVYLCEDARISAMATQGANGEPIDTRLPAIDLAAPHCPAQHALSGVRASAFLLSETDRSALGLPTTQTPMQWAIAVPLRNREGQLIGAMLLLRNSRIEDAQLRFIDALSSAAAVALENQELIKLQRELFDSFVKVIAGAIDAKSPYTGGHCSRVPELVKMLAQAACDATDGPYRNFSLNDQDREALHLAGWLHDCGKVTTPEFVIDKSTKLETIQDRIHEVRMRFEVLKREAEIRTLRAIAAGEPGAAADARMQRELAELDADFAFVAECNIGSEEMQPEAIERLRRIGARTWTRTLDDRIGISHEELARKSREPAAALPALEQVLADKPEHLFERRESERFDEDNPWGFRMDVPQWLYDRGELHNLTVSRGTLTKEERYKINEHIVQTEIMLQQLVYPRHLSNVPEIAAQHHEKMDGTGYPKRLTGEQMSPLARMMAIADIFEALTAIDRPYKRGKTLTESLTIMARMAAENHIDGELFELFLRAGVHLEYARRYMHSEQIDDIDIDAFLAQGR</sequence>
<dbReference type="Gene3D" id="6.10.340.10">
    <property type="match status" value="1"/>
</dbReference>
<dbReference type="PANTHER" id="PTHR43155:SF2">
    <property type="entry name" value="CYCLIC DI-GMP PHOSPHODIESTERASE PA4108"/>
    <property type="match status" value="1"/>
</dbReference>
<dbReference type="SUPFAM" id="SSF109604">
    <property type="entry name" value="HD-domain/PDEase-like"/>
    <property type="match status" value="2"/>
</dbReference>
<evidence type="ECO:0000313" key="5">
    <source>
        <dbReference type="Proteomes" id="UP000244930"/>
    </source>
</evidence>
<keyword evidence="1" id="KW-0472">Membrane</keyword>
<dbReference type="GO" id="GO:0016020">
    <property type="term" value="C:membrane"/>
    <property type="evidence" value="ECO:0007669"/>
    <property type="project" value="InterPro"/>
</dbReference>
<proteinExistence type="predicted"/>
<dbReference type="SUPFAM" id="SSF55781">
    <property type="entry name" value="GAF domain-like"/>
    <property type="match status" value="1"/>
</dbReference>
<dbReference type="InterPro" id="IPR003660">
    <property type="entry name" value="HAMP_dom"/>
</dbReference>
<dbReference type="EMBL" id="CP022187">
    <property type="protein sequence ID" value="AWI77802.1"/>
    <property type="molecule type" value="Genomic_DNA"/>
</dbReference>
<dbReference type="PROSITE" id="PS50885">
    <property type="entry name" value="HAMP"/>
    <property type="match status" value="1"/>
</dbReference>
<dbReference type="InterPro" id="IPR037522">
    <property type="entry name" value="HD_GYP_dom"/>
</dbReference>
<dbReference type="Proteomes" id="UP000244930">
    <property type="component" value="Chromosome"/>
</dbReference>
<dbReference type="InterPro" id="IPR029016">
    <property type="entry name" value="GAF-like_dom_sf"/>
</dbReference>
<dbReference type="CDD" id="cd00077">
    <property type="entry name" value="HDc"/>
    <property type="match status" value="2"/>
</dbReference>
<dbReference type="AlphaFoldDB" id="A0A2U8GVU7"/>
<dbReference type="Pfam" id="PF13487">
    <property type="entry name" value="HD_5"/>
    <property type="match status" value="1"/>
</dbReference>
<dbReference type="Gene3D" id="3.30.450.20">
    <property type="entry name" value="PAS domain"/>
    <property type="match status" value="2"/>
</dbReference>